<dbReference type="AlphaFoldDB" id="A0A9D4ZP51"/>
<protein>
    <recommendedName>
        <fullName evidence="7">Integral membrane bound transporter domain-containing protein</fullName>
    </recommendedName>
</protein>
<keyword evidence="4 6" id="KW-1133">Transmembrane helix</keyword>
<feature type="transmembrane region" description="Helical" evidence="6">
    <location>
        <begin position="153"/>
        <end position="170"/>
    </location>
</feature>
<feature type="transmembrane region" description="Helical" evidence="6">
    <location>
        <begin position="176"/>
        <end position="197"/>
    </location>
</feature>
<comment type="subcellular location">
    <subcellularLocation>
        <location evidence="1">Cell membrane</location>
        <topology evidence="1">Multi-pass membrane protein</topology>
    </subcellularLocation>
</comment>
<evidence type="ECO:0000256" key="4">
    <source>
        <dbReference type="ARBA" id="ARBA00022989"/>
    </source>
</evidence>
<feature type="transmembrane region" description="Helical" evidence="6">
    <location>
        <begin position="562"/>
        <end position="582"/>
    </location>
</feature>
<gene>
    <name evidence="8" type="ORF">GOP47_0002476</name>
</gene>
<feature type="transmembrane region" description="Helical" evidence="6">
    <location>
        <begin position="69"/>
        <end position="87"/>
    </location>
</feature>
<dbReference type="Proteomes" id="UP000886520">
    <property type="component" value="Chromosome 3"/>
</dbReference>
<evidence type="ECO:0000313" key="9">
    <source>
        <dbReference type="Proteomes" id="UP000886520"/>
    </source>
</evidence>
<dbReference type="GO" id="GO:0005886">
    <property type="term" value="C:plasma membrane"/>
    <property type="evidence" value="ECO:0007669"/>
    <property type="project" value="UniProtKB-SubCell"/>
</dbReference>
<dbReference type="Pfam" id="PF13515">
    <property type="entry name" value="FUSC_2"/>
    <property type="match status" value="1"/>
</dbReference>
<feature type="domain" description="Integral membrane bound transporter" evidence="7">
    <location>
        <begin position="504"/>
        <end position="634"/>
    </location>
</feature>
<name>A0A9D4ZP51_ADICA</name>
<evidence type="ECO:0000256" key="2">
    <source>
        <dbReference type="ARBA" id="ARBA00022475"/>
    </source>
</evidence>
<organism evidence="8 9">
    <name type="scientific">Adiantum capillus-veneris</name>
    <name type="common">Maidenhair fern</name>
    <dbReference type="NCBI Taxonomy" id="13818"/>
    <lineage>
        <taxon>Eukaryota</taxon>
        <taxon>Viridiplantae</taxon>
        <taxon>Streptophyta</taxon>
        <taxon>Embryophyta</taxon>
        <taxon>Tracheophyta</taxon>
        <taxon>Polypodiopsida</taxon>
        <taxon>Polypodiidae</taxon>
        <taxon>Polypodiales</taxon>
        <taxon>Pteridineae</taxon>
        <taxon>Pteridaceae</taxon>
        <taxon>Vittarioideae</taxon>
        <taxon>Adiantum</taxon>
    </lineage>
</organism>
<dbReference type="OrthoDB" id="68611at2759"/>
<dbReference type="PANTHER" id="PTHR30509">
    <property type="entry name" value="P-HYDROXYBENZOIC ACID EFFLUX PUMP SUBUNIT-RELATED"/>
    <property type="match status" value="1"/>
</dbReference>
<keyword evidence="9" id="KW-1185">Reference proteome</keyword>
<feature type="transmembrane region" description="Helical" evidence="6">
    <location>
        <begin position="536"/>
        <end position="556"/>
    </location>
</feature>
<feature type="transmembrane region" description="Helical" evidence="6">
    <location>
        <begin position="587"/>
        <end position="606"/>
    </location>
</feature>
<reference evidence="8" key="1">
    <citation type="submission" date="2021-01" db="EMBL/GenBank/DDBJ databases">
        <title>Adiantum capillus-veneris genome.</title>
        <authorList>
            <person name="Fang Y."/>
            <person name="Liao Q."/>
        </authorList>
    </citation>
    <scope>NUCLEOTIDE SEQUENCE</scope>
    <source>
        <strain evidence="8">H3</strain>
        <tissue evidence="8">Leaf</tissue>
    </source>
</reference>
<feature type="transmembrane region" description="Helical" evidence="6">
    <location>
        <begin position="99"/>
        <end position="120"/>
    </location>
</feature>
<proteinExistence type="predicted"/>
<evidence type="ECO:0000256" key="1">
    <source>
        <dbReference type="ARBA" id="ARBA00004651"/>
    </source>
</evidence>
<keyword evidence="5 6" id="KW-0472">Membrane</keyword>
<evidence type="ECO:0000259" key="7">
    <source>
        <dbReference type="Pfam" id="PF13515"/>
    </source>
</evidence>
<evidence type="ECO:0000313" key="8">
    <source>
        <dbReference type="EMBL" id="KAI5082733.1"/>
    </source>
</evidence>
<dbReference type="PANTHER" id="PTHR30509:SF9">
    <property type="entry name" value="MULTIDRUG RESISTANCE PROTEIN MDTO"/>
    <property type="match status" value="1"/>
</dbReference>
<feature type="transmembrane region" description="Helical" evidence="6">
    <location>
        <begin position="126"/>
        <end position="146"/>
    </location>
</feature>
<keyword evidence="2" id="KW-1003">Cell membrane</keyword>
<sequence>MTQVLQQSSMSSCLQCAKTHGQLHVDHEQVCWRSRFSTAFRTGLGCFLYGLLLHLLLHSKHLQKHYNSASWLAFPIFGYVIVVRVVGESNLGQALLESTAMVLGAAQGILMSYVMLYLFYDYFTNVGIVAACIFVSSFIIALPTSLNIFHKRVALAHTAIVCITSLAQHPHMDFMFPIKLFATTIIAASCGMLAILLPMPRQAHDQAQSHTNLSVQVATQRLKALVDGFCIDDNTNALALSLKAKCLNNVASTLHKKINSIMEDMKREARFLPCHNSFKRERLELVNDCLISMHEHLTHMELALQEDVSSSPPKRLKGRIMRESLAYATGWVILVLNSMNLAQHFNIIKEGQKVICTLDETVARMRKEVGYPTTRSMHASHGHQDIRGAFQHAYGDNFVPNNLSRATPHNKIGAPFSFAEHAQFAFFFFSIQKLVVEMKYKFESWNCPKPARTKSVSPEPRCSKELCSKRLYKRAEKKPLAQAWFKLDLQQLKSVFRLALTMAIAGFLGYSFNKKKGYWADITVAMGFRALLKGDVYKIASLRTLGISCGSIYGLLVARSTVPLRVLRYVALIPWVILTSFLRKSRIFAYGGGLSSFTAAVVILASEKSKDYSDQDFTVLRIVEALLGLASFVVVEILICPHRARSRVKPAMLIGIDKLQQFAGNILEACSYQEQSCANCWSDELRSEYQNLREMTSGLTQLVKEAAEEPQFWFEPFQEKIHLRVVEEERKVVEMLHLGVDALDGIKRAARGKRGMESLLLGELKAVMDILIEKKVIPTLDLLATMLSFDRKAESFKEPLVKAPLLSDEGCLEAFERGALQLVYTLYHSNQLRVERAGSNAALLIENNCGFESLSNTMFLSLGTLAFSVKCLLHHSKELHQASLQLFQTKNPLMPCPHNMMT</sequence>
<evidence type="ECO:0000256" key="6">
    <source>
        <dbReference type="SAM" id="Phobius"/>
    </source>
</evidence>
<evidence type="ECO:0000256" key="3">
    <source>
        <dbReference type="ARBA" id="ARBA00022692"/>
    </source>
</evidence>
<feature type="transmembrane region" description="Helical" evidence="6">
    <location>
        <begin position="495"/>
        <end position="512"/>
    </location>
</feature>
<evidence type="ECO:0000256" key="5">
    <source>
        <dbReference type="ARBA" id="ARBA00023136"/>
    </source>
</evidence>
<keyword evidence="3 6" id="KW-0812">Transmembrane</keyword>
<feature type="transmembrane region" description="Helical" evidence="6">
    <location>
        <begin position="618"/>
        <end position="639"/>
    </location>
</feature>
<feature type="transmembrane region" description="Helical" evidence="6">
    <location>
        <begin position="39"/>
        <end position="57"/>
    </location>
</feature>
<dbReference type="InterPro" id="IPR049453">
    <property type="entry name" value="Memb_transporter_dom"/>
</dbReference>
<comment type="caution">
    <text evidence="8">The sequence shown here is derived from an EMBL/GenBank/DDBJ whole genome shotgun (WGS) entry which is preliminary data.</text>
</comment>
<dbReference type="EMBL" id="JABFUD020000002">
    <property type="protein sequence ID" value="KAI5082733.1"/>
    <property type="molecule type" value="Genomic_DNA"/>
</dbReference>
<accession>A0A9D4ZP51</accession>